<evidence type="ECO:0000256" key="3">
    <source>
        <dbReference type="ARBA" id="ARBA00022801"/>
    </source>
</evidence>
<organism evidence="6 7">
    <name type="scientific">Spongiibacter nanhainus</name>
    <dbReference type="NCBI Taxonomy" id="2794344"/>
    <lineage>
        <taxon>Bacteria</taxon>
        <taxon>Pseudomonadati</taxon>
        <taxon>Pseudomonadota</taxon>
        <taxon>Gammaproteobacteria</taxon>
        <taxon>Cellvibrionales</taxon>
        <taxon>Spongiibacteraceae</taxon>
        <taxon>Spongiibacter</taxon>
    </lineage>
</organism>
<protein>
    <submittedName>
        <fullName evidence="6">Succinylglutamate desuccinylase/aspartoacylase family protein</fullName>
    </submittedName>
</protein>
<evidence type="ECO:0000256" key="1">
    <source>
        <dbReference type="ARBA" id="ARBA00001947"/>
    </source>
</evidence>
<dbReference type="SUPFAM" id="SSF53187">
    <property type="entry name" value="Zn-dependent exopeptidases"/>
    <property type="match status" value="1"/>
</dbReference>
<evidence type="ECO:0000256" key="4">
    <source>
        <dbReference type="ARBA" id="ARBA00022833"/>
    </source>
</evidence>
<reference evidence="6 7" key="1">
    <citation type="submission" date="2020-12" db="EMBL/GenBank/DDBJ databases">
        <authorList>
            <person name="Shan Y."/>
        </authorList>
    </citation>
    <scope>NUCLEOTIDE SEQUENCE [LARGE SCALE GENOMIC DNA]</scope>
    <source>
        <strain evidence="7">csc3.9</strain>
    </source>
</reference>
<dbReference type="RefSeq" id="WP_198569638.1">
    <property type="nucleotide sequence ID" value="NZ_CP066167.1"/>
</dbReference>
<dbReference type="GO" id="GO:0046872">
    <property type="term" value="F:metal ion binding"/>
    <property type="evidence" value="ECO:0007669"/>
    <property type="project" value="UniProtKB-KW"/>
</dbReference>
<dbReference type="PANTHER" id="PTHR37326">
    <property type="entry name" value="BLL3975 PROTEIN"/>
    <property type="match status" value="1"/>
</dbReference>
<dbReference type="Pfam" id="PF24827">
    <property type="entry name" value="AstE_AspA_cat"/>
    <property type="match status" value="1"/>
</dbReference>
<gene>
    <name evidence="6" type="ORF">I6N98_17665</name>
</gene>
<keyword evidence="2" id="KW-0479">Metal-binding</keyword>
<dbReference type="InterPro" id="IPR055438">
    <property type="entry name" value="AstE_AspA_cat"/>
</dbReference>
<dbReference type="InterPro" id="IPR053138">
    <property type="entry name" value="N-alpha-Ac-DABA_deacetylase"/>
</dbReference>
<dbReference type="AlphaFoldDB" id="A0A7T4UR97"/>
<sequence length="371" mass="40756">MEKKAPAAKKARTTRRTPAKKVVIAGADIKPGDRLQLEIPVAKLYTHTELDISIKAIRGRRDGPTLFVSAAIHGDEINGVEIVRRLLEHRALRSLRGTLLAIPIVNVHGFLNNMRYLPDGRDLNRSFPGSPKSSLAGRIAYTFFNDVVAHCDYGIDLHTGARHRGNLPQIRADLQDERTRAMAEAFGAPVMLHAKTRDGSLREVASDENIPVLLYEAGEALRFDEVAIRAGVAGIINVMRQIGMLPPSRSKKPKRKPMVTDQSYWVRATVSGVLRALVPLGAFVQKGDVLAIISDPIGDSGDDVEIKAHDEGIVIGRTYLPLIYEGDALFHIAKYKADIEDALKHYNAFREAFEPESYPAAPNGEDPPIAS</sequence>
<dbReference type="Proteomes" id="UP000596063">
    <property type="component" value="Chromosome"/>
</dbReference>
<keyword evidence="4" id="KW-0862">Zinc</keyword>
<dbReference type="EMBL" id="CP066167">
    <property type="protein sequence ID" value="QQD18140.1"/>
    <property type="molecule type" value="Genomic_DNA"/>
</dbReference>
<dbReference type="InterPro" id="IPR043795">
    <property type="entry name" value="N-alpha-Ac-DABA-like"/>
</dbReference>
<dbReference type="GO" id="GO:0016788">
    <property type="term" value="F:hydrolase activity, acting on ester bonds"/>
    <property type="evidence" value="ECO:0007669"/>
    <property type="project" value="InterPro"/>
</dbReference>
<evidence type="ECO:0000259" key="5">
    <source>
        <dbReference type="Pfam" id="PF24827"/>
    </source>
</evidence>
<proteinExistence type="predicted"/>
<name>A0A7T4UR97_9GAMM</name>
<dbReference type="CDD" id="cd06251">
    <property type="entry name" value="M14_ASTE_ASPA-like"/>
    <property type="match status" value="1"/>
</dbReference>
<evidence type="ECO:0000313" key="6">
    <source>
        <dbReference type="EMBL" id="QQD18140.1"/>
    </source>
</evidence>
<dbReference type="Gene3D" id="3.40.630.10">
    <property type="entry name" value="Zn peptidases"/>
    <property type="match status" value="1"/>
</dbReference>
<accession>A0A7T4UR97</accession>
<dbReference type="PANTHER" id="PTHR37326:SF2">
    <property type="entry name" value="SUCCINYLGLUTAMATE DESUCCINYLASE_ASPARTOACYLASE FAMILY PROTEIN"/>
    <property type="match status" value="1"/>
</dbReference>
<comment type="cofactor">
    <cofactor evidence="1">
        <name>Zn(2+)</name>
        <dbReference type="ChEBI" id="CHEBI:29105"/>
    </cofactor>
</comment>
<dbReference type="GO" id="GO:0016811">
    <property type="term" value="F:hydrolase activity, acting on carbon-nitrogen (but not peptide) bonds, in linear amides"/>
    <property type="evidence" value="ECO:0007669"/>
    <property type="project" value="InterPro"/>
</dbReference>
<evidence type="ECO:0000313" key="7">
    <source>
        <dbReference type="Proteomes" id="UP000596063"/>
    </source>
</evidence>
<dbReference type="PIRSF" id="PIRSF039012">
    <property type="entry name" value="ASP"/>
    <property type="match status" value="1"/>
</dbReference>
<evidence type="ECO:0000256" key="2">
    <source>
        <dbReference type="ARBA" id="ARBA00022723"/>
    </source>
</evidence>
<feature type="domain" description="Succinylglutamate desuccinylase/Aspartoacylase catalytic" evidence="5">
    <location>
        <begin position="62"/>
        <end position="241"/>
    </location>
</feature>
<keyword evidence="3" id="KW-0378">Hydrolase</keyword>
<dbReference type="KEGG" id="snan:I6N98_17665"/>
<keyword evidence="7" id="KW-1185">Reference proteome</keyword>